<comment type="subcellular location">
    <subcellularLocation>
        <location evidence="3">Endoplasmic reticulum membrane</location>
        <topology evidence="3">Peripheral membrane protein</topology>
    </subcellularLocation>
    <subcellularLocation>
        <location evidence="2">Microsome membrane</location>
        <topology evidence="2">Peripheral membrane protein</topology>
    </subcellularLocation>
</comment>
<dbReference type="InterPro" id="IPR017972">
    <property type="entry name" value="Cyt_P450_CS"/>
</dbReference>
<dbReference type="GO" id="GO:0042448">
    <property type="term" value="P:progesterone metabolic process"/>
    <property type="evidence" value="ECO:0007669"/>
    <property type="project" value="TreeGrafter"/>
</dbReference>
<comment type="similarity">
    <text evidence="4 14">Belongs to the cytochrome P450 family.</text>
</comment>
<evidence type="ECO:0000256" key="13">
    <source>
        <dbReference type="PIRSR" id="PIRSR602401-1"/>
    </source>
</evidence>
<evidence type="ECO:0000256" key="1">
    <source>
        <dbReference type="ARBA" id="ARBA00001971"/>
    </source>
</evidence>
<proteinExistence type="inferred from homology"/>
<keyword evidence="12 15" id="KW-0472">Membrane</keyword>
<evidence type="ECO:0000256" key="15">
    <source>
        <dbReference type="SAM" id="Phobius"/>
    </source>
</evidence>
<dbReference type="Gene3D" id="1.10.630.10">
    <property type="entry name" value="Cytochrome P450"/>
    <property type="match status" value="1"/>
</dbReference>
<dbReference type="OMA" id="IFEEMTW"/>
<organism evidence="16 17">
    <name type="scientific">Eptatretus burgeri</name>
    <name type="common">Inshore hagfish</name>
    <dbReference type="NCBI Taxonomy" id="7764"/>
    <lineage>
        <taxon>Eukaryota</taxon>
        <taxon>Metazoa</taxon>
        <taxon>Chordata</taxon>
        <taxon>Craniata</taxon>
        <taxon>Vertebrata</taxon>
        <taxon>Cyclostomata</taxon>
        <taxon>Myxini</taxon>
        <taxon>Myxiniformes</taxon>
        <taxon>Myxinidae</taxon>
        <taxon>Eptatretinae</taxon>
        <taxon>Eptatretus</taxon>
    </lineage>
</organism>
<evidence type="ECO:0000256" key="12">
    <source>
        <dbReference type="ARBA" id="ARBA00023136"/>
    </source>
</evidence>
<protein>
    <submittedName>
        <fullName evidence="16">Cytochrome P450, family 1, subfamily B, polypeptide 1</fullName>
    </submittedName>
</protein>
<keyword evidence="5 13" id="KW-0349">Heme</keyword>
<dbReference type="GO" id="GO:0005789">
    <property type="term" value="C:endoplasmic reticulum membrane"/>
    <property type="evidence" value="ECO:0007669"/>
    <property type="project" value="UniProtKB-SubCell"/>
</dbReference>
<dbReference type="PANTHER" id="PTHR24289">
    <property type="entry name" value="STEROID 17-ALPHA-HYDROXYLASE/17,20 LYASE"/>
    <property type="match status" value="1"/>
</dbReference>
<evidence type="ECO:0000313" key="16">
    <source>
        <dbReference type="Ensembl" id="ENSEBUP00000011862.1"/>
    </source>
</evidence>
<dbReference type="InterPro" id="IPR001128">
    <property type="entry name" value="Cyt_P450"/>
</dbReference>
<evidence type="ECO:0000256" key="6">
    <source>
        <dbReference type="ARBA" id="ARBA00022723"/>
    </source>
</evidence>
<dbReference type="GeneTree" id="ENSGT00950000183037"/>
<keyword evidence="7" id="KW-0256">Endoplasmic reticulum</keyword>
<evidence type="ECO:0000256" key="8">
    <source>
        <dbReference type="ARBA" id="ARBA00022848"/>
    </source>
</evidence>
<keyword evidence="15" id="KW-1133">Transmembrane helix</keyword>
<keyword evidence="15" id="KW-0812">Transmembrane</keyword>
<feature type="transmembrane region" description="Helical" evidence="15">
    <location>
        <begin position="7"/>
        <end position="24"/>
    </location>
</feature>
<evidence type="ECO:0000256" key="2">
    <source>
        <dbReference type="ARBA" id="ARBA00004174"/>
    </source>
</evidence>
<dbReference type="GO" id="GO:0020037">
    <property type="term" value="F:heme binding"/>
    <property type="evidence" value="ECO:0007669"/>
    <property type="project" value="InterPro"/>
</dbReference>
<evidence type="ECO:0000256" key="4">
    <source>
        <dbReference type="ARBA" id="ARBA00010617"/>
    </source>
</evidence>
<dbReference type="FunFam" id="1.10.630.10:FF:000238">
    <property type="entry name" value="Cytochrome P450 2A6"/>
    <property type="match status" value="1"/>
</dbReference>
<keyword evidence="11 14" id="KW-0503">Monooxygenase</keyword>
<dbReference type="AlphaFoldDB" id="A0A8C4WUR2"/>
<dbReference type="PRINTS" id="PR00385">
    <property type="entry name" value="P450"/>
</dbReference>
<evidence type="ECO:0000256" key="9">
    <source>
        <dbReference type="ARBA" id="ARBA00023002"/>
    </source>
</evidence>
<evidence type="ECO:0000313" key="17">
    <source>
        <dbReference type="Proteomes" id="UP000694388"/>
    </source>
</evidence>
<reference evidence="16" key="1">
    <citation type="submission" date="2025-08" db="UniProtKB">
        <authorList>
            <consortium name="Ensembl"/>
        </authorList>
    </citation>
    <scope>IDENTIFICATION</scope>
</reference>
<keyword evidence="8" id="KW-0492">Microsome</keyword>
<keyword evidence="17" id="KW-1185">Reference proteome</keyword>
<accession>A0A8C4WUR2</accession>
<dbReference type="GO" id="GO:0004508">
    <property type="term" value="F:steroid 17-alpha-monooxygenase activity"/>
    <property type="evidence" value="ECO:0007669"/>
    <property type="project" value="TreeGrafter"/>
</dbReference>
<dbReference type="Ensembl" id="ENSEBUT00000012438.1">
    <property type="protein sequence ID" value="ENSEBUP00000011862.1"/>
    <property type="gene ID" value="ENSEBUG00000007590.1"/>
</dbReference>
<evidence type="ECO:0000256" key="3">
    <source>
        <dbReference type="ARBA" id="ARBA00004406"/>
    </source>
</evidence>
<keyword evidence="6 13" id="KW-0479">Metal-binding</keyword>
<evidence type="ECO:0000256" key="10">
    <source>
        <dbReference type="ARBA" id="ARBA00023004"/>
    </source>
</evidence>
<comment type="cofactor">
    <cofactor evidence="1 13">
        <name>heme</name>
        <dbReference type="ChEBI" id="CHEBI:30413"/>
    </cofactor>
</comment>
<dbReference type="PANTHER" id="PTHR24289:SF15">
    <property type="entry name" value="CYTOCHROME P450 FAMILY 1 SUBFAMILY B MEMBER 1"/>
    <property type="match status" value="1"/>
</dbReference>
<dbReference type="SUPFAM" id="SSF48264">
    <property type="entry name" value="Cytochrome P450"/>
    <property type="match status" value="1"/>
</dbReference>
<dbReference type="GO" id="GO:0005506">
    <property type="term" value="F:iron ion binding"/>
    <property type="evidence" value="ECO:0007669"/>
    <property type="project" value="InterPro"/>
</dbReference>
<evidence type="ECO:0000256" key="14">
    <source>
        <dbReference type="RuleBase" id="RU000461"/>
    </source>
</evidence>
<dbReference type="Pfam" id="PF00067">
    <property type="entry name" value="p450"/>
    <property type="match status" value="1"/>
</dbReference>
<evidence type="ECO:0000256" key="7">
    <source>
        <dbReference type="ARBA" id="ARBA00022824"/>
    </source>
</evidence>
<dbReference type="GO" id="GO:0042446">
    <property type="term" value="P:hormone biosynthetic process"/>
    <property type="evidence" value="ECO:0007669"/>
    <property type="project" value="TreeGrafter"/>
</dbReference>
<name>A0A8C4WUR2_EPTBU</name>
<feature type="binding site" description="axial binding residue" evidence="13">
    <location>
        <position position="453"/>
    </location>
    <ligand>
        <name>heme</name>
        <dbReference type="ChEBI" id="CHEBI:30413"/>
    </ligand>
    <ligandPart>
        <name>Fe</name>
        <dbReference type="ChEBI" id="CHEBI:18248"/>
    </ligandPart>
</feature>
<dbReference type="Proteomes" id="UP000694388">
    <property type="component" value="Unplaced"/>
</dbReference>
<dbReference type="InterPro" id="IPR036396">
    <property type="entry name" value="Cyt_P450_sf"/>
</dbReference>
<dbReference type="PRINTS" id="PR00463">
    <property type="entry name" value="EP450I"/>
</dbReference>
<dbReference type="PROSITE" id="PS00086">
    <property type="entry name" value="CYTOCHROME_P450"/>
    <property type="match status" value="1"/>
</dbReference>
<keyword evidence="10 13" id="KW-0408">Iron</keyword>
<evidence type="ECO:0000256" key="5">
    <source>
        <dbReference type="ARBA" id="ARBA00022617"/>
    </source>
</evidence>
<keyword evidence="9 14" id="KW-0560">Oxidoreductase</keyword>
<sequence>NDFHFCFTPFLMVFTALLLVLSTWRWLRSWELVAGPPGPLPWPILGNALQLGASPHLAFLRLARRYGPVFALKLGSRNVVVLSGSKIIQQTLLKQGSDFAARPDFPSFQMISRGKSMAFGTYGPLWKLHRRVAQSVVREFSTKNVDTRHMFEKHVVAEVGQLIQILLGSCERETFIEPTRNIIIAVGNIMSAVCFGTRYDHSDKEFQQLLSHNDRFGKTVGAGSLVDVMPWLLRFPNPVRTGFREFRNLNEEFSAFIQTKVAQHRNTHKTNMTRDMTDSFIDVIDSGRARTNGGISLTPEFVESSMTDVFGASQDTLSTALMWIFLLLVHYPEVQRKVHAEIDRVVGRDRLPLLSDEPRLVYTVAFIFEVMRFSSFIPVTIPHAASTDTSIRGFRVPKGTIVFVNQYSVNHDPEIWQQPDRFDPTRFLTPAGDTIDKDLVNNILIFSLGKRRCIGEALSKMQLFILTSVLLGEDTSFTPRGFKQGRA</sequence>
<evidence type="ECO:0000256" key="11">
    <source>
        <dbReference type="ARBA" id="ARBA00023033"/>
    </source>
</evidence>
<reference evidence="16" key="2">
    <citation type="submission" date="2025-09" db="UniProtKB">
        <authorList>
            <consortium name="Ensembl"/>
        </authorList>
    </citation>
    <scope>IDENTIFICATION</scope>
</reference>
<dbReference type="InterPro" id="IPR002401">
    <property type="entry name" value="Cyt_P450_E_grp-I"/>
</dbReference>